<dbReference type="OrthoDB" id="37537at2759"/>
<dbReference type="EMBL" id="KV429073">
    <property type="protein sequence ID" value="KZT67695.1"/>
    <property type="molecule type" value="Genomic_DNA"/>
</dbReference>
<dbReference type="GO" id="GO:0016491">
    <property type="term" value="F:oxidoreductase activity"/>
    <property type="evidence" value="ECO:0007669"/>
    <property type="project" value="UniProtKB-KW"/>
</dbReference>
<protein>
    <submittedName>
        <fullName evidence="3">Aldo/keto reductase</fullName>
    </submittedName>
</protein>
<reference evidence="3 4" key="1">
    <citation type="journal article" date="2016" name="Mol. Biol. Evol.">
        <title>Comparative Genomics of Early-Diverging Mushroom-Forming Fungi Provides Insights into the Origins of Lignocellulose Decay Capabilities.</title>
        <authorList>
            <person name="Nagy L.G."/>
            <person name="Riley R."/>
            <person name="Tritt A."/>
            <person name="Adam C."/>
            <person name="Daum C."/>
            <person name="Floudas D."/>
            <person name="Sun H."/>
            <person name="Yadav J.S."/>
            <person name="Pangilinan J."/>
            <person name="Larsson K.H."/>
            <person name="Matsuura K."/>
            <person name="Barry K."/>
            <person name="Labutti K."/>
            <person name="Kuo R."/>
            <person name="Ohm R.A."/>
            <person name="Bhattacharya S.S."/>
            <person name="Shirouzu T."/>
            <person name="Yoshinaga Y."/>
            <person name="Martin F.M."/>
            <person name="Grigoriev I.V."/>
            <person name="Hibbett D.S."/>
        </authorList>
    </citation>
    <scope>NUCLEOTIDE SEQUENCE [LARGE SCALE GENOMIC DNA]</scope>
    <source>
        <strain evidence="3 4">L-15889</strain>
    </source>
</reference>
<dbReference type="Proteomes" id="UP000076727">
    <property type="component" value="Unassembled WGS sequence"/>
</dbReference>
<evidence type="ECO:0000313" key="3">
    <source>
        <dbReference type="EMBL" id="KZT67695.1"/>
    </source>
</evidence>
<evidence type="ECO:0000313" key="4">
    <source>
        <dbReference type="Proteomes" id="UP000076727"/>
    </source>
</evidence>
<keyword evidence="4" id="KW-1185">Reference proteome</keyword>
<dbReference type="CDD" id="cd19077">
    <property type="entry name" value="AKR_AKR8A1-2"/>
    <property type="match status" value="1"/>
</dbReference>
<dbReference type="STRING" id="1314783.A0A165P2X9"/>
<dbReference type="InterPro" id="IPR050791">
    <property type="entry name" value="Aldo-Keto_reductase"/>
</dbReference>
<sequence>MSITLKTTTILGGTASHITVGKVAHGLMTMTNTASNPHPDEELFEAIKAGVDALPPGTKQVLNSAAFYGPPNDPLANLAMLSRFYEANPEYVDKTFLMVKGATTLTAAGPKVDTSIEGLHKSVDACNGALRGTKKIDVFQPSRVDPSRPIEETIRNLVVLKEEGKFEHIGLSECSAETLRRAHAVHPISVVEIEISIWSYEEQTKKVIAAASDLGVAITGYSPLGHGFLTGQIKSLDDIPGDDWRRHLTRVREYFEHNMASANAIHAIAEKKGLPSSQLAIAWVAHLGQHVLPLPGMSSKKRTLENLAGGDVVLTKEDLKDIDEVVEKYPVKGDRYFGDDNRLLLWG</sequence>
<gene>
    <name evidence="3" type="ORF">DAEQUDRAFT_757954</name>
</gene>
<evidence type="ECO:0000256" key="1">
    <source>
        <dbReference type="ARBA" id="ARBA00023002"/>
    </source>
</evidence>
<keyword evidence="1" id="KW-0560">Oxidoreductase</keyword>
<dbReference type="SUPFAM" id="SSF51430">
    <property type="entry name" value="NAD(P)-linked oxidoreductase"/>
    <property type="match status" value="1"/>
</dbReference>
<name>A0A165P2X9_9APHY</name>
<dbReference type="PANTHER" id="PTHR43625">
    <property type="entry name" value="AFLATOXIN B1 ALDEHYDE REDUCTASE"/>
    <property type="match status" value="1"/>
</dbReference>
<dbReference type="PANTHER" id="PTHR43625:SF78">
    <property type="entry name" value="PYRIDOXAL REDUCTASE-RELATED"/>
    <property type="match status" value="1"/>
</dbReference>
<dbReference type="GO" id="GO:0005737">
    <property type="term" value="C:cytoplasm"/>
    <property type="evidence" value="ECO:0007669"/>
    <property type="project" value="TreeGrafter"/>
</dbReference>
<dbReference type="Pfam" id="PF00248">
    <property type="entry name" value="Aldo_ket_red"/>
    <property type="match status" value="1"/>
</dbReference>
<proteinExistence type="predicted"/>
<dbReference type="AlphaFoldDB" id="A0A165P2X9"/>
<dbReference type="InterPro" id="IPR023210">
    <property type="entry name" value="NADP_OxRdtase_dom"/>
</dbReference>
<organism evidence="3 4">
    <name type="scientific">Daedalea quercina L-15889</name>
    <dbReference type="NCBI Taxonomy" id="1314783"/>
    <lineage>
        <taxon>Eukaryota</taxon>
        <taxon>Fungi</taxon>
        <taxon>Dikarya</taxon>
        <taxon>Basidiomycota</taxon>
        <taxon>Agaricomycotina</taxon>
        <taxon>Agaricomycetes</taxon>
        <taxon>Polyporales</taxon>
        <taxon>Fomitopsis</taxon>
    </lineage>
</organism>
<evidence type="ECO:0000259" key="2">
    <source>
        <dbReference type="Pfam" id="PF00248"/>
    </source>
</evidence>
<feature type="domain" description="NADP-dependent oxidoreductase" evidence="2">
    <location>
        <begin position="24"/>
        <end position="326"/>
    </location>
</feature>
<dbReference type="Gene3D" id="3.20.20.100">
    <property type="entry name" value="NADP-dependent oxidoreductase domain"/>
    <property type="match status" value="1"/>
</dbReference>
<accession>A0A165P2X9</accession>
<dbReference type="InterPro" id="IPR036812">
    <property type="entry name" value="NAD(P)_OxRdtase_dom_sf"/>
</dbReference>